<evidence type="ECO:0000256" key="1">
    <source>
        <dbReference type="ARBA" id="ARBA00022679"/>
    </source>
</evidence>
<accession>A0ABQ2HTY7</accession>
<sequence>MNKYLLALFKLPNLSNMPSFATLHASVEDIPTIITIQEKTWEPTYRDILSQEQIDYMFEKIYSPESLTEQMHSGQHFLLLTSDGDPVGFSAVSEERPGKFKLHKIYVLPATQGTGAGKYLLHETESYVKAGGGTVLSLNVNRYNKARSFYEKMGFSVVDEQDIPIGPYWMNDYILEKPLN</sequence>
<dbReference type="PANTHER" id="PTHR43800">
    <property type="entry name" value="PEPTIDYL-LYSINE N-ACETYLTRANSFERASE YJAB"/>
    <property type="match status" value="1"/>
</dbReference>
<keyword evidence="1" id="KW-0808">Transferase</keyword>
<comment type="caution">
    <text evidence="4">The sequence shown here is derived from an EMBL/GenBank/DDBJ whole genome shotgun (WGS) entry which is preliminary data.</text>
</comment>
<dbReference type="InterPro" id="IPR000182">
    <property type="entry name" value="GNAT_dom"/>
</dbReference>
<evidence type="ECO:0000259" key="3">
    <source>
        <dbReference type="PROSITE" id="PS51186"/>
    </source>
</evidence>
<feature type="domain" description="N-acetyltransferase" evidence="3">
    <location>
        <begin position="20"/>
        <end position="180"/>
    </location>
</feature>
<dbReference type="Gene3D" id="3.40.630.30">
    <property type="match status" value="1"/>
</dbReference>
<dbReference type="EMBL" id="BMLI01000001">
    <property type="protein sequence ID" value="GGM89305.1"/>
    <property type="molecule type" value="Genomic_DNA"/>
</dbReference>
<dbReference type="Proteomes" id="UP000632339">
    <property type="component" value="Unassembled WGS sequence"/>
</dbReference>
<gene>
    <name evidence="4" type="ORF">GCM10010967_22620</name>
</gene>
<name>A0ABQ2HTY7_9BACT</name>
<evidence type="ECO:0000313" key="5">
    <source>
        <dbReference type="Proteomes" id="UP000632339"/>
    </source>
</evidence>
<organism evidence="4 5">
    <name type="scientific">Dyadobacter beijingensis</name>
    <dbReference type="NCBI Taxonomy" id="365489"/>
    <lineage>
        <taxon>Bacteria</taxon>
        <taxon>Pseudomonadati</taxon>
        <taxon>Bacteroidota</taxon>
        <taxon>Cytophagia</taxon>
        <taxon>Cytophagales</taxon>
        <taxon>Spirosomataceae</taxon>
        <taxon>Dyadobacter</taxon>
    </lineage>
</organism>
<evidence type="ECO:0000256" key="2">
    <source>
        <dbReference type="ARBA" id="ARBA00023315"/>
    </source>
</evidence>
<evidence type="ECO:0000313" key="4">
    <source>
        <dbReference type="EMBL" id="GGM89305.1"/>
    </source>
</evidence>
<dbReference type="PROSITE" id="PS51186">
    <property type="entry name" value="GNAT"/>
    <property type="match status" value="1"/>
</dbReference>
<proteinExistence type="predicted"/>
<keyword evidence="2" id="KW-0012">Acyltransferase</keyword>
<dbReference type="SUPFAM" id="SSF55729">
    <property type="entry name" value="Acyl-CoA N-acyltransferases (Nat)"/>
    <property type="match status" value="1"/>
</dbReference>
<dbReference type="InterPro" id="IPR016181">
    <property type="entry name" value="Acyl_CoA_acyltransferase"/>
</dbReference>
<dbReference type="CDD" id="cd04301">
    <property type="entry name" value="NAT_SF"/>
    <property type="match status" value="1"/>
</dbReference>
<reference evidence="5" key="1">
    <citation type="journal article" date="2019" name="Int. J. Syst. Evol. Microbiol.">
        <title>The Global Catalogue of Microorganisms (GCM) 10K type strain sequencing project: providing services to taxonomists for standard genome sequencing and annotation.</title>
        <authorList>
            <consortium name="The Broad Institute Genomics Platform"/>
            <consortium name="The Broad Institute Genome Sequencing Center for Infectious Disease"/>
            <person name="Wu L."/>
            <person name="Ma J."/>
        </authorList>
    </citation>
    <scope>NUCLEOTIDE SEQUENCE [LARGE SCALE GENOMIC DNA]</scope>
    <source>
        <strain evidence="5">CGMCC 1.6375</strain>
    </source>
</reference>
<dbReference type="PANTHER" id="PTHR43800:SF1">
    <property type="entry name" value="PEPTIDYL-LYSINE N-ACETYLTRANSFERASE YJAB"/>
    <property type="match status" value="1"/>
</dbReference>
<dbReference type="Pfam" id="PF13673">
    <property type="entry name" value="Acetyltransf_10"/>
    <property type="match status" value="1"/>
</dbReference>
<keyword evidence="5" id="KW-1185">Reference proteome</keyword>
<protein>
    <submittedName>
        <fullName evidence="4">N-acetyltransferase</fullName>
    </submittedName>
</protein>